<protein>
    <submittedName>
        <fullName evidence="2">Uncharacterized protein</fullName>
    </submittedName>
</protein>
<accession>A0A8J4YXQ5</accession>
<gene>
    <name evidence="2" type="ORF">GWK47_029972</name>
</gene>
<proteinExistence type="predicted"/>
<dbReference type="AlphaFoldDB" id="A0A8J4YXQ5"/>
<evidence type="ECO:0000313" key="2">
    <source>
        <dbReference type="EMBL" id="KAG0729614.1"/>
    </source>
</evidence>
<reference evidence="2" key="1">
    <citation type="submission" date="2020-07" db="EMBL/GenBank/DDBJ databases">
        <title>The High-quality genome of the commercially important snow crab, Chionoecetes opilio.</title>
        <authorList>
            <person name="Jeong J.-H."/>
            <person name="Ryu S."/>
        </authorList>
    </citation>
    <scope>NUCLEOTIDE SEQUENCE</scope>
    <source>
        <strain evidence="2">MADBK_172401_WGS</strain>
        <tissue evidence="2">Digestive gland</tissue>
    </source>
</reference>
<keyword evidence="3" id="KW-1185">Reference proteome</keyword>
<sequence length="148" mass="16351">MPVASESPARSDGVAPWPRCERRVTYPDLCPRRIEPTMTMTRVYHHSSSTGSVRSEDQQAAARGKDWTTVVKGRAAPPKVQAGKPGGPRPVPTWPPTALEDENPTLRMEVRPNLYGEYILTPRTRSLWRSLGPASLTRTIGCSSLDPM</sequence>
<organism evidence="2 3">
    <name type="scientific">Chionoecetes opilio</name>
    <name type="common">Atlantic snow crab</name>
    <name type="synonym">Cancer opilio</name>
    <dbReference type="NCBI Taxonomy" id="41210"/>
    <lineage>
        <taxon>Eukaryota</taxon>
        <taxon>Metazoa</taxon>
        <taxon>Ecdysozoa</taxon>
        <taxon>Arthropoda</taxon>
        <taxon>Crustacea</taxon>
        <taxon>Multicrustacea</taxon>
        <taxon>Malacostraca</taxon>
        <taxon>Eumalacostraca</taxon>
        <taxon>Eucarida</taxon>
        <taxon>Decapoda</taxon>
        <taxon>Pleocyemata</taxon>
        <taxon>Brachyura</taxon>
        <taxon>Eubrachyura</taxon>
        <taxon>Majoidea</taxon>
        <taxon>Majidae</taxon>
        <taxon>Chionoecetes</taxon>
    </lineage>
</organism>
<comment type="caution">
    <text evidence="2">The sequence shown here is derived from an EMBL/GenBank/DDBJ whole genome shotgun (WGS) entry which is preliminary data.</text>
</comment>
<evidence type="ECO:0000256" key="1">
    <source>
        <dbReference type="SAM" id="MobiDB-lite"/>
    </source>
</evidence>
<feature type="region of interest" description="Disordered" evidence="1">
    <location>
        <begin position="1"/>
        <end position="22"/>
    </location>
</feature>
<evidence type="ECO:0000313" key="3">
    <source>
        <dbReference type="Proteomes" id="UP000770661"/>
    </source>
</evidence>
<dbReference type="Proteomes" id="UP000770661">
    <property type="component" value="Unassembled WGS sequence"/>
</dbReference>
<name>A0A8J4YXQ5_CHIOP</name>
<feature type="region of interest" description="Disordered" evidence="1">
    <location>
        <begin position="44"/>
        <end position="100"/>
    </location>
</feature>
<dbReference type="EMBL" id="JACEEZ010000998">
    <property type="protein sequence ID" value="KAG0729614.1"/>
    <property type="molecule type" value="Genomic_DNA"/>
</dbReference>